<dbReference type="Proteomes" id="UP000002630">
    <property type="component" value="Linkage Group LG16"/>
</dbReference>
<accession>D8LPK2</accession>
<dbReference type="EMBL" id="FN649741">
    <property type="protein sequence ID" value="CBN80474.1"/>
    <property type="molecule type" value="Genomic_DNA"/>
</dbReference>
<protein>
    <submittedName>
        <fullName evidence="1">EsV-1-183</fullName>
    </submittedName>
</protein>
<name>D8LPK2_ECTSI</name>
<organism evidence="1 2">
    <name type="scientific">Ectocarpus siliculosus</name>
    <name type="common">Brown alga</name>
    <name type="synonym">Conferva siliculosa</name>
    <dbReference type="NCBI Taxonomy" id="2880"/>
    <lineage>
        <taxon>Eukaryota</taxon>
        <taxon>Sar</taxon>
        <taxon>Stramenopiles</taxon>
        <taxon>Ochrophyta</taxon>
        <taxon>PX clade</taxon>
        <taxon>Phaeophyceae</taxon>
        <taxon>Ectocarpales</taxon>
        <taxon>Ectocarpaceae</taxon>
        <taxon>Ectocarpus</taxon>
    </lineage>
</organism>
<keyword evidence="2" id="KW-1185">Reference proteome</keyword>
<evidence type="ECO:0000313" key="1">
    <source>
        <dbReference type="EMBL" id="CBN80474.1"/>
    </source>
</evidence>
<evidence type="ECO:0000313" key="2">
    <source>
        <dbReference type="Proteomes" id="UP000002630"/>
    </source>
</evidence>
<proteinExistence type="predicted"/>
<dbReference type="InParanoid" id="D8LPK2"/>
<dbReference type="AlphaFoldDB" id="D8LPK2"/>
<reference evidence="1 2" key="1">
    <citation type="journal article" date="2010" name="Nature">
        <title>The Ectocarpus genome and the independent evolution of multicellularity in brown algae.</title>
        <authorList>
            <person name="Cock J.M."/>
            <person name="Sterck L."/>
            <person name="Rouze P."/>
            <person name="Scornet D."/>
            <person name="Allen A.E."/>
            <person name="Amoutzias G."/>
            <person name="Anthouard V."/>
            <person name="Artiguenave F."/>
            <person name="Aury J.M."/>
            <person name="Badger J.H."/>
            <person name="Beszteri B."/>
            <person name="Billiau K."/>
            <person name="Bonnet E."/>
            <person name="Bothwell J.H."/>
            <person name="Bowler C."/>
            <person name="Boyen C."/>
            <person name="Brownlee C."/>
            <person name="Carrano C.J."/>
            <person name="Charrier B."/>
            <person name="Cho G.Y."/>
            <person name="Coelho S.M."/>
            <person name="Collen J."/>
            <person name="Corre E."/>
            <person name="Da Silva C."/>
            <person name="Delage L."/>
            <person name="Delaroque N."/>
            <person name="Dittami S.M."/>
            <person name="Doulbeau S."/>
            <person name="Elias M."/>
            <person name="Farnham G."/>
            <person name="Gachon C.M."/>
            <person name="Gschloessl B."/>
            <person name="Heesch S."/>
            <person name="Jabbari K."/>
            <person name="Jubin C."/>
            <person name="Kawai H."/>
            <person name="Kimura K."/>
            <person name="Kloareg B."/>
            <person name="Kupper F.C."/>
            <person name="Lang D."/>
            <person name="Le Bail A."/>
            <person name="Leblanc C."/>
            <person name="Lerouge P."/>
            <person name="Lohr M."/>
            <person name="Lopez P.J."/>
            <person name="Martens C."/>
            <person name="Maumus F."/>
            <person name="Michel G."/>
            <person name="Miranda-Saavedra D."/>
            <person name="Morales J."/>
            <person name="Moreau H."/>
            <person name="Motomura T."/>
            <person name="Nagasato C."/>
            <person name="Napoli C.A."/>
            <person name="Nelson D.R."/>
            <person name="Nyvall-Collen P."/>
            <person name="Peters A.F."/>
            <person name="Pommier C."/>
            <person name="Potin P."/>
            <person name="Poulain J."/>
            <person name="Quesneville H."/>
            <person name="Read B."/>
            <person name="Rensing S.A."/>
            <person name="Ritter A."/>
            <person name="Rousvoal S."/>
            <person name="Samanta M."/>
            <person name="Samson G."/>
            <person name="Schroeder D.C."/>
            <person name="Segurens B."/>
            <person name="Strittmatter M."/>
            <person name="Tonon T."/>
            <person name="Tregear J.W."/>
            <person name="Valentin K."/>
            <person name="von Dassow P."/>
            <person name="Yamagishi T."/>
            <person name="Van de Peer Y."/>
            <person name="Wincker P."/>
        </authorList>
    </citation>
    <scope>NUCLEOTIDE SEQUENCE [LARGE SCALE GENOMIC DNA]</scope>
    <source>
        <strain evidence="2">Ec32 / CCAP1310/4</strain>
    </source>
</reference>
<dbReference type="EMBL" id="FN648730">
    <property type="protein sequence ID" value="CBN80474.1"/>
    <property type="molecule type" value="Genomic_DNA"/>
</dbReference>
<sequence>MDTGEMFEVLRTCIIGESFRACGVGYHPEDALEAYHASEFFDNVDEDDITGSFHSPEHFLENLCSSNAGRVYDTIREMDDLWESGSPESLSRSSAETMKLLWDLGNAEALQYIDDNFGQPVAQEFLEYGSSLFDCSTN</sequence>
<gene>
    <name evidence="1" type="ORF">Esi_0052_0166</name>
</gene>